<evidence type="ECO:0000256" key="3">
    <source>
        <dbReference type="SAM" id="Phobius"/>
    </source>
</evidence>
<dbReference type="SUPFAM" id="SSF58104">
    <property type="entry name" value="Methyl-accepting chemotaxis protein (MCP) signaling domain"/>
    <property type="match status" value="1"/>
</dbReference>
<dbReference type="Gene3D" id="3.30.450.20">
    <property type="entry name" value="PAS domain"/>
    <property type="match status" value="1"/>
</dbReference>
<dbReference type="AlphaFoldDB" id="A0A222MZR9"/>
<reference evidence="5 6" key="1">
    <citation type="submission" date="2017-07" db="EMBL/GenBank/DDBJ databases">
        <title>Analysis of two Campylobacter avium genomes and identification of a novel hippuricase gene.</title>
        <authorList>
            <person name="Miller W.G."/>
            <person name="Chapman M.H."/>
            <person name="Yee E."/>
            <person name="Revez J."/>
            <person name="Bono J.L."/>
            <person name="Rossi M."/>
        </authorList>
    </citation>
    <scope>NUCLEOTIDE SEQUENCE [LARGE SCALE GENOMIC DNA]</scope>
    <source>
        <strain evidence="5 6">LMG 24591</strain>
    </source>
</reference>
<organism evidence="5 6">
    <name type="scientific">Campylobacter avium LMG 24591</name>
    <dbReference type="NCBI Taxonomy" id="522484"/>
    <lineage>
        <taxon>Bacteria</taxon>
        <taxon>Pseudomonadati</taxon>
        <taxon>Campylobacterota</taxon>
        <taxon>Epsilonproteobacteria</taxon>
        <taxon>Campylobacterales</taxon>
        <taxon>Campylobacteraceae</taxon>
        <taxon>Campylobacter</taxon>
    </lineage>
</organism>
<dbReference type="RefSeq" id="WP_094325897.1">
    <property type="nucleotide sequence ID" value="NZ_CP022347.1"/>
</dbReference>
<protein>
    <submittedName>
        <fullName evidence="5">MCP-domain signal transduction protein</fullName>
    </submittedName>
</protein>
<dbReference type="Gene3D" id="1.20.120.1530">
    <property type="match status" value="1"/>
</dbReference>
<dbReference type="Pfam" id="PF00015">
    <property type="entry name" value="MCPsignal"/>
    <property type="match status" value="1"/>
</dbReference>
<keyword evidence="1 2" id="KW-0807">Transducer</keyword>
<keyword evidence="3" id="KW-0472">Membrane</keyword>
<name>A0A222MZR9_9BACT</name>
<sequence length="702" mass="76787">MFSRLSIGTKLMFSVGLTVVIGLCILVVVITTNLSSSMVKKAEMIIEEQTFAYANYAKGFFDELISVVNNSANVLESVFASSNINDISLQRLSNVISSVADSGYHISYSFFYILNPPSHFKQNPLFQTSNGKTIILFENQSINTKGGIAAVKSTDEISSLDSVVKVIENASKANSSQISISKPMRMTMNNKTFVGSSVASAVYGENNELIGVIGAILDFAIIDEVLSDPSTFNFENEARAFLYQDGTVGLHLNKDLQLSKLQDRIDKDKNKEALLAMAENETGVHDYTTSGGIDSYLSIHSFGLENNSSRWMMLVSAPKSAVLAELHSLQKIIIALSLVVLLAILLIVYFFVRKTVSGRLPTIVLALERLFKYINHEVNNIEPIKIRAKDELGKIGLMINENAKNTQRALEKDSNLVKEALDVINHTRGGHATRRITLQGSNPQLNSLKDSVNQLLDLLSTAIGNDLPELNRVFDSFVKLDFSTEVKEAKGRVEIVTNTLGEEIRKMLKTSASYANKLSTRADELKESMQKLTDGSKAQANSLEQSAAAVEEISSSMQNISGKTEDVARQADDIKSIVEVIKDIADQTNLLALNAAIEAARAGEHGRGFAVVADEVRQLAERTGKSLSEIEANINLLVQSVNEVSESIREQTAGVTQINESIAELESVTRENVSVANDTNSITEEVNTIASDILTDVNKKRF</sequence>
<dbReference type="KEGG" id="cavi:CAV_1476"/>
<dbReference type="PANTHER" id="PTHR32089">
    <property type="entry name" value="METHYL-ACCEPTING CHEMOTAXIS PROTEIN MCPB"/>
    <property type="match status" value="1"/>
</dbReference>
<dbReference type="PROSITE" id="PS50111">
    <property type="entry name" value="CHEMOTAXIS_TRANSDUC_2"/>
    <property type="match status" value="1"/>
</dbReference>
<dbReference type="EMBL" id="CP022347">
    <property type="protein sequence ID" value="ASQ31086.1"/>
    <property type="molecule type" value="Genomic_DNA"/>
</dbReference>
<keyword evidence="6" id="KW-1185">Reference proteome</keyword>
<dbReference type="Proteomes" id="UP000201169">
    <property type="component" value="Chromosome"/>
</dbReference>
<proteinExistence type="predicted"/>
<keyword evidence="3" id="KW-1133">Transmembrane helix</keyword>
<dbReference type="SMART" id="SM00283">
    <property type="entry name" value="MA"/>
    <property type="match status" value="1"/>
</dbReference>
<evidence type="ECO:0000259" key="4">
    <source>
        <dbReference type="PROSITE" id="PS50111"/>
    </source>
</evidence>
<evidence type="ECO:0000256" key="1">
    <source>
        <dbReference type="ARBA" id="ARBA00023224"/>
    </source>
</evidence>
<dbReference type="InterPro" id="IPR004089">
    <property type="entry name" value="MCPsignal_dom"/>
</dbReference>
<dbReference type="PANTHER" id="PTHR32089:SF112">
    <property type="entry name" value="LYSOZYME-LIKE PROTEIN-RELATED"/>
    <property type="match status" value="1"/>
</dbReference>
<accession>A0A222MZR9</accession>
<dbReference type="GO" id="GO:0007165">
    <property type="term" value="P:signal transduction"/>
    <property type="evidence" value="ECO:0007669"/>
    <property type="project" value="UniProtKB-KW"/>
</dbReference>
<gene>
    <name evidence="5" type="ORF">CAV_1476</name>
</gene>
<evidence type="ECO:0000313" key="5">
    <source>
        <dbReference type="EMBL" id="ASQ31086.1"/>
    </source>
</evidence>
<dbReference type="GO" id="GO:0016020">
    <property type="term" value="C:membrane"/>
    <property type="evidence" value="ECO:0007669"/>
    <property type="project" value="InterPro"/>
</dbReference>
<feature type="domain" description="Methyl-accepting transducer" evidence="4">
    <location>
        <begin position="502"/>
        <end position="692"/>
    </location>
</feature>
<dbReference type="Gene3D" id="1.10.287.950">
    <property type="entry name" value="Methyl-accepting chemotaxis protein"/>
    <property type="match status" value="1"/>
</dbReference>
<keyword evidence="3" id="KW-0812">Transmembrane</keyword>
<dbReference type="OrthoDB" id="5348717at2"/>
<feature type="transmembrane region" description="Helical" evidence="3">
    <location>
        <begin position="332"/>
        <end position="352"/>
    </location>
</feature>
<evidence type="ECO:0000256" key="2">
    <source>
        <dbReference type="PROSITE-ProRule" id="PRU00284"/>
    </source>
</evidence>
<evidence type="ECO:0000313" key="6">
    <source>
        <dbReference type="Proteomes" id="UP000201169"/>
    </source>
</evidence>
<feature type="transmembrane region" description="Helical" evidence="3">
    <location>
        <begin position="12"/>
        <end position="34"/>
    </location>
</feature>